<accession>A0AAD4U3Q5</accession>
<dbReference type="PANTHER" id="PTHR21100:SF9">
    <property type="entry name" value="PREFOLDIN SUBUNIT 4"/>
    <property type="match status" value="1"/>
</dbReference>
<keyword evidence="3" id="KW-0175">Coiled coil</keyword>
<evidence type="ECO:0000256" key="3">
    <source>
        <dbReference type="SAM" id="Coils"/>
    </source>
</evidence>
<dbReference type="PANTHER" id="PTHR21100">
    <property type="entry name" value="PREFOLDIN SUBUNIT 4"/>
    <property type="match status" value="1"/>
</dbReference>
<reference evidence="5" key="1">
    <citation type="submission" date="2022-03" db="EMBL/GenBank/DDBJ databases">
        <title>Genomic analyses of argali, domestic sheep and their hybrids provide insights into chromosomal evolution, heterosis and genetic basis of agronomic traits.</title>
        <authorList>
            <person name="Li M."/>
        </authorList>
    </citation>
    <scope>NUCLEOTIDE SEQUENCE</scope>
    <source>
        <strain evidence="5">CAU-MHL-2022a</strain>
        <tissue evidence="5">Skin</tissue>
    </source>
</reference>
<dbReference type="Pfam" id="PF01920">
    <property type="entry name" value="Prefoldin_2"/>
    <property type="match status" value="1"/>
</dbReference>
<dbReference type="GO" id="GO:0006457">
    <property type="term" value="P:protein folding"/>
    <property type="evidence" value="ECO:0007669"/>
    <property type="project" value="InterPro"/>
</dbReference>
<feature type="coiled-coil region" evidence="3">
    <location>
        <begin position="33"/>
        <end position="60"/>
    </location>
</feature>
<evidence type="ECO:0000256" key="2">
    <source>
        <dbReference type="ARBA" id="ARBA00023186"/>
    </source>
</evidence>
<dbReference type="GO" id="GO:0051082">
    <property type="term" value="F:unfolded protein binding"/>
    <property type="evidence" value="ECO:0007669"/>
    <property type="project" value="InterPro"/>
</dbReference>
<evidence type="ECO:0000256" key="4">
    <source>
        <dbReference type="SAM" id="MobiDB-lite"/>
    </source>
</evidence>
<keyword evidence="6" id="KW-1185">Reference proteome</keyword>
<dbReference type="GO" id="GO:0016272">
    <property type="term" value="C:prefoldin complex"/>
    <property type="evidence" value="ECO:0007669"/>
    <property type="project" value="InterPro"/>
</dbReference>
<dbReference type="AlphaFoldDB" id="A0AAD4U3Q5"/>
<dbReference type="EMBL" id="JAKZEL010000013">
    <property type="protein sequence ID" value="KAI4538626.1"/>
    <property type="molecule type" value="Genomic_DNA"/>
</dbReference>
<organism evidence="5 6">
    <name type="scientific">Ovis ammon polii</name>
    <dbReference type="NCBI Taxonomy" id="230172"/>
    <lineage>
        <taxon>Eukaryota</taxon>
        <taxon>Metazoa</taxon>
        <taxon>Chordata</taxon>
        <taxon>Craniata</taxon>
        <taxon>Vertebrata</taxon>
        <taxon>Euteleostomi</taxon>
        <taxon>Mammalia</taxon>
        <taxon>Eutheria</taxon>
        <taxon>Laurasiatheria</taxon>
        <taxon>Artiodactyla</taxon>
        <taxon>Ruminantia</taxon>
        <taxon>Pecora</taxon>
        <taxon>Bovidae</taxon>
        <taxon>Caprinae</taxon>
        <taxon>Ovis</taxon>
    </lineage>
</organism>
<evidence type="ECO:0000313" key="5">
    <source>
        <dbReference type="EMBL" id="KAI4538626.1"/>
    </source>
</evidence>
<dbReference type="InterPro" id="IPR016661">
    <property type="entry name" value="PFDN4"/>
</dbReference>
<dbReference type="GO" id="GO:0005737">
    <property type="term" value="C:cytoplasm"/>
    <property type="evidence" value="ECO:0007669"/>
    <property type="project" value="TreeGrafter"/>
</dbReference>
<comment type="caution">
    <text evidence="5">The sequence shown here is derived from an EMBL/GenBank/DDBJ whole genome shotgun (WGS) entry which is preliminary data.</text>
</comment>
<dbReference type="Proteomes" id="UP001214576">
    <property type="component" value="Unassembled WGS sequence"/>
</dbReference>
<dbReference type="SUPFAM" id="SSF46579">
    <property type="entry name" value="Prefoldin"/>
    <property type="match status" value="1"/>
</dbReference>
<evidence type="ECO:0000313" key="6">
    <source>
        <dbReference type="Proteomes" id="UP001214576"/>
    </source>
</evidence>
<gene>
    <name evidence="5" type="ORF">MG293_012029</name>
</gene>
<sequence length="312" mass="35029">MAATMKKAAAEDVHVTFEDQQKINKFARNTSRITELKEEIEVKKKQLQNLEDACEDIMLADDDCLMIPYQIGDVFISHSQEETQEMLEEAKLFCPRPVISHRCSVMSEKQRIDDELAGTIPPCTHLYLSFKSPSLSAIYFTKETDVILTCYTDVRSKGLIPDTHGPAFMEISHRGVENRPLAFASSLLGFIVYLSPSKIDASTKLALISGAIPSSLIQKLLLRSMTWKELTLANQGALTPFLVKPILSLSLDHYNVHKATAIYYLFFTSSPFSEDVRKALSSSEILLRVKGSDQDEKYPEAPELGRESKLMT</sequence>
<comment type="similarity">
    <text evidence="1">Belongs to the prefoldin subunit beta family.</text>
</comment>
<keyword evidence="2" id="KW-0143">Chaperone</keyword>
<name>A0AAD4U3Q5_OVIAM</name>
<feature type="region of interest" description="Disordered" evidence="4">
    <location>
        <begin position="291"/>
        <end position="312"/>
    </location>
</feature>
<dbReference type="InterPro" id="IPR002777">
    <property type="entry name" value="PFD_beta-like"/>
</dbReference>
<proteinExistence type="inferred from homology"/>
<protein>
    <submittedName>
        <fullName evidence="5">Uncharacterized protein</fullName>
    </submittedName>
</protein>
<evidence type="ECO:0000256" key="1">
    <source>
        <dbReference type="ARBA" id="ARBA00008045"/>
    </source>
</evidence>
<dbReference type="CDD" id="cd23165">
    <property type="entry name" value="Prefoldin_4"/>
    <property type="match status" value="1"/>
</dbReference>